<evidence type="ECO:0000313" key="5">
    <source>
        <dbReference type="Proteomes" id="UP001183176"/>
    </source>
</evidence>
<keyword evidence="2" id="KW-0560">Oxidoreductase</keyword>
<evidence type="ECO:0000256" key="2">
    <source>
        <dbReference type="ARBA" id="ARBA00023002"/>
    </source>
</evidence>
<proteinExistence type="inferred from homology"/>
<protein>
    <submittedName>
        <fullName evidence="4">Nitroreductase family protein</fullName>
    </submittedName>
</protein>
<accession>A0ABU2JBX5</accession>
<sequence>MEFSAVVRARRMVRNYDASRSVERAIIDDMLGLAIRAPSAGFSQGWHFLVLDTDESRELFWSTTTDPDSPTDRWQRGMRSAPALILAMSDKQAYLERYASPDKGWTDKDEARWPVPYWDIDTGMASLLILLSAVDHGLSSCFFGVPPEHQNATKSAFGIPPRMSVVGVISLGYGVPDPKSPSLKRGRRGLDEVVSYQSMTD</sequence>
<dbReference type="RefSeq" id="WP_311423400.1">
    <property type="nucleotide sequence ID" value="NZ_JAVREH010000015.1"/>
</dbReference>
<dbReference type="CDD" id="cd02062">
    <property type="entry name" value="Nitro_FMN_reductase"/>
    <property type="match status" value="1"/>
</dbReference>
<dbReference type="InterPro" id="IPR000415">
    <property type="entry name" value="Nitroreductase-like"/>
</dbReference>
<organism evidence="4 5">
    <name type="scientific">Jatrophihabitans lederbergiae</name>
    <dbReference type="NCBI Taxonomy" id="3075547"/>
    <lineage>
        <taxon>Bacteria</taxon>
        <taxon>Bacillati</taxon>
        <taxon>Actinomycetota</taxon>
        <taxon>Actinomycetes</taxon>
        <taxon>Jatrophihabitantales</taxon>
        <taxon>Jatrophihabitantaceae</taxon>
        <taxon>Jatrophihabitans</taxon>
    </lineage>
</organism>
<dbReference type="PANTHER" id="PTHR43673">
    <property type="entry name" value="NAD(P)H NITROREDUCTASE YDGI-RELATED"/>
    <property type="match status" value="1"/>
</dbReference>
<evidence type="ECO:0000256" key="1">
    <source>
        <dbReference type="ARBA" id="ARBA00007118"/>
    </source>
</evidence>
<gene>
    <name evidence="4" type="ORF">RM423_12705</name>
</gene>
<dbReference type="EMBL" id="JAVREH010000015">
    <property type="protein sequence ID" value="MDT0262251.1"/>
    <property type="molecule type" value="Genomic_DNA"/>
</dbReference>
<comment type="caution">
    <text evidence="4">The sequence shown here is derived from an EMBL/GenBank/DDBJ whole genome shotgun (WGS) entry which is preliminary data.</text>
</comment>
<dbReference type="Proteomes" id="UP001183176">
    <property type="component" value="Unassembled WGS sequence"/>
</dbReference>
<name>A0ABU2JBX5_9ACTN</name>
<dbReference type="InterPro" id="IPR029479">
    <property type="entry name" value="Nitroreductase"/>
</dbReference>
<evidence type="ECO:0000313" key="4">
    <source>
        <dbReference type="EMBL" id="MDT0262251.1"/>
    </source>
</evidence>
<dbReference type="SUPFAM" id="SSF55469">
    <property type="entry name" value="FMN-dependent nitroreductase-like"/>
    <property type="match status" value="1"/>
</dbReference>
<reference evidence="5" key="1">
    <citation type="submission" date="2023-07" db="EMBL/GenBank/DDBJ databases">
        <title>30 novel species of actinomycetes from the DSMZ collection.</title>
        <authorList>
            <person name="Nouioui I."/>
        </authorList>
    </citation>
    <scope>NUCLEOTIDE SEQUENCE [LARGE SCALE GENOMIC DNA]</scope>
    <source>
        <strain evidence="5">DSM 44399</strain>
    </source>
</reference>
<dbReference type="Gene3D" id="3.40.109.10">
    <property type="entry name" value="NADH Oxidase"/>
    <property type="match status" value="1"/>
</dbReference>
<evidence type="ECO:0000259" key="3">
    <source>
        <dbReference type="Pfam" id="PF00881"/>
    </source>
</evidence>
<dbReference type="Pfam" id="PF00881">
    <property type="entry name" value="Nitroreductase"/>
    <property type="match status" value="1"/>
</dbReference>
<keyword evidence="5" id="KW-1185">Reference proteome</keyword>
<feature type="domain" description="Nitroreductase" evidence="3">
    <location>
        <begin position="7"/>
        <end position="173"/>
    </location>
</feature>
<comment type="similarity">
    <text evidence="1">Belongs to the nitroreductase family.</text>
</comment>
<dbReference type="PANTHER" id="PTHR43673:SF10">
    <property type="entry name" value="NADH DEHYDROGENASE_NAD(P)H NITROREDUCTASE XCC3605-RELATED"/>
    <property type="match status" value="1"/>
</dbReference>